<comment type="caution">
    <text evidence="2">The sequence shown here is derived from an EMBL/GenBank/DDBJ whole genome shotgun (WGS) entry which is preliminary data.</text>
</comment>
<feature type="compositionally biased region" description="Polar residues" evidence="1">
    <location>
        <begin position="44"/>
        <end position="55"/>
    </location>
</feature>
<gene>
    <name evidence="2" type="ORF">PXEA_LOCUS21161</name>
</gene>
<reference evidence="2" key="1">
    <citation type="submission" date="2018-11" db="EMBL/GenBank/DDBJ databases">
        <authorList>
            <consortium name="Pathogen Informatics"/>
        </authorList>
    </citation>
    <scope>NUCLEOTIDE SEQUENCE</scope>
</reference>
<dbReference type="Proteomes" id="UP000784294">
    <property type="component" value="Unassembled WGS sequence"/>
</dbReference>
<dbReference type="EMBL" id="CAAALY010089388">
    <property type="protein sequence ID" value="VEL27721.1"/>
    <property type="molecule type" value="Genomic_DNA"/>
</dbReference>
<proteinExistence type="predicted"/>
<dbReference type="AlphaFoldDB" id="A0A448X4D4"/>
<sequence>MLYLSAVCRSSVANRLNEDGQLTVSSIDRPSGLGHRRSDATSHKLPNSTVTVWPNNDPSVPETAVHAESSCLVLVAVLLQTALEWSLSAMPGSLACLLTLSLGNNAWQLDHTGSD</sequence>
<accession>A0A448X4D4</accession>
<evidence type="ECO:0000256" key="1">
    <source>
        <dbReference type="SAM" id="MobiDB-lite"/>
    </source>
</evidence>
<protein>
    <submittedName>
        <fullName evidence="2">Uncharacterized protein</fullName>
    </submittedName>
</protein>
<organism evidence="2 3">
    <name type="scientific">Protopolystoma xenopodis</name>
    <dbReference type="NCBI Taxonomy" id="117903"/>
    <lineage>
        <taxon>Eukaryota</taxon>
        <taxon>Metazoa</taxon>
        <taxon>Spiralia</taxon>
        <taxon>Lophotrochozoa</taxon>
        <taxon>Platyhelminthes</taxon>
        <taxon>Monogenea</taxon>
        <taxon>Polyopisthocotylea</taxon>
        <taxon>Polystomatidea</taxon>
        <taxon>Polystomatidae</taxon>
        <taxon>Protopolystoma</taxon>
    </lineage>
</organism>
<evidence type="ECO:0000313" key="3">
    <source>
        <dbReference type="Proteomes" id="UP000784294"/>
    </source>
</evidence>
<name>A0A448X4D4_9PLAT</name>
<keyword evidence="3" id="KW-1185">Reference proteome</keyword>
<evidence type="ECO:0000313" key="2">
    <source>
        <dbReference type="EMBL" id="VEL27721.1"/>
    </source>
</evidence>
<feature type="region of interest" description="Disordered" evidence="1">
    <location>
        <begin position="27"/>
        <end position="55"/>
    </location>
</feature>